<name>A0ABY6TY99_BIOOC</name>
<gene>
    <name evidence="2" type="ORF">CLO192961_LOCUS121735</name>
</gene>
<feature type="region of interest" description="Disordered" evidence="1">
    <location>
        <begin position="284"/>
        <end position="322"/>
    </location>
</feature>
<dbReference type="Proteomes" id="UP000766486">
    <property type="component" value="Unassembled WGS sequence"/>
</dbReference>
<feature type="region of interest" description="Disordered" evidence="1">
    <location>
        <begin position="136"/>
        <end position="160"/>
    </location>
</feature>
<accession>A0ABY6TY99</accession>
<evidence type="ECO:0000313" key="2">
    <source>
        <dbReference type="EMBL" id="VUC23653.1"/>
    </source>
</evidence>
<evidence type="ECO:0000256" key="1">
    <source>
        <dbReference type="SAM" id="MobiDB-lite"/>
    </source>
</evidence>
<comment type="caution">
    <text evidence="2">The sequence shown here is derived from an EMBL/GenBank/DDBJ whole genome shotgun (WGS) entry which is preliminary data.</text>
</comment>
<evidence type="ECO:0008006" key="4">
    <source>
        <dbReference type="Google" id="ProtNLM"/>
    </source>
</evidence>
<keyword evidence="3" id="KW-1185">Reference proteome</keyword>
<dbReference type="EMBL" id="CABFNS010000710">
    <property type="protein sequence ID" value="VUC23653.1"/>
    <property type="molecule type" value="Genomic_DNA"/>
</dbReference>
<organism evidence="2 3">
    <name type="scientific">Bionectria ochroleuca</name>
    <name type="common">Gliocladium roseum</name>
    <dbReference type="NCBI Taxonomy" id="29856"/>
    <lineage>
        <taxon>Eukaryota</taxon>
        <taxon>Fungi</taxon>
        <taxon>Dikarya</taxon>
        <taxon>Ascomycota</taxon>
        <taxon>Pezizomycotina</taxon>
        <taxon>Sordariomycetes</taxon>
        <taxon>Hypocreomycetidae</taxon>
        <taxon>Hypocreales</taxon>
        <taxon>Bionectriaceae</taxon>
        <taxon>Clonostachys</taxon>
    </lineage>
</organism>
<sequence>MGSNSNEEEAFALLCRLLPGLPINRVRVASNGGIQQTYVVDIAGWNGPFLFHTTHHSWVNPLRSEYCSISSEAALLAWYSGISSRVCGGEVGNTNDEKDGHRVRESPDNDVYCTKLYLSGFLPTFIKYGPPNPEAQVPEYSLSRPRPGKVVSSLPQPPNNDDYTSINQQAGQLFRRIACHVSPTGTFGDITSVMRPLGVIPMRPTVRTPANAPYIYGSTTWSGAFHLMLESVLRDLEDHFVNIPYSRIRGHFERLRPVLDKVTRPSLVAITCSSMQNILVVESHADDPESSTVSKEAKVPKSSPTDQEPGPHTRPATPETRDKYKVTGLSDWSMLVFGDPLIATVFHEEATESFMSGLHEPIAEDDPFTSVSIIEHADSAPLRLLLYNCYHALNDLAKQYYHDPQGDAEMEARRRLLLALRELDRVPDGTEFEENLQEDISIGEASIATDAVGANKKFGVTS</sequence>
<evidence type="ECO:0000313" key="3">
    <source>
        <dbReference type="Proteomes" id="UP000766486"/>
    </source>
</evidence>
<proteinExistence type="predicted"/>
<reference evidence="2 3" key="1">
    <citation type="submission" date="2019-06" db="EMBL/GenBank/DDBJ databases">
        <authorList>
            <person name="Broberg M."/>
        </authorList>
    </citation>
    <scope>NUCLEOTIDE SEQUENCE [LARGE SCALE GENOMIC DNA]</scope>
</reference>
<protein>
    <recommendedName>
        <fullName evidence="4">Aminoglycoside phosphotransferase domain-containing protein</fullName>
    </recommendedName>
</protein>